<keyword evidence="8" id="KW-0808">Transferase</keyword>
<feature type="domain" description="BUB1 N-terminal" evidence="7">
    <location>
        <begin position="16"/>
        <end position="197"/>
    </location>
</feature>
<evidence type="ECO:0000256" key="2">
    <source>
        <dbReference type="ARBA" id="ARBA00022454"/>
    </source>
</evidence>
<dbReference type="PANTHER" id="PTHR14030">
    <property type="entry name" value="MITOTIC CHECKPOINT SERINE/THREONINE-PROTEIN KINASE BUB1"/>
    <property type="match status" value="1"/>
</dbReference>
<keyword evidence="2" id="KW-0158">Chromosome</keyword>
<feature type="compositionally biased region" description="Basic and acidic residues" evidence="5">
    <location>
        <begin position="10"/>
        <end position="25"/>
    </location>
</feature>
<feature type="region of interest" description="Disordered" evidence="5">
    <location>
        <begin position="957"/>
        <end position="989"/>
    </location>
</feature>
<dbReference type="Proteomes" id="UP000217199">
    <property type="component" value="Unassembled WGS sequence"/>
</dbReference>
<feature type="compositionally biased region" description="Low complexity" evidence="5">
    <location>
        <begin position="182"/>
        <end position="213"/>
    </location>
</feature>
<dbReference type="FunCoup" id="A0A286U8Z2">
    <property type="interactions" value="152"/>
</dbReference>
<feature type="compositionally biased region" description="Low complexity" evidence="5">
    <location>
        <begin position="551"/>
        <end position="573"/>
    </location>
</feature>
<feature type="region of interest" description="Disordered" evidence="5">
    <location>
        <begin position="905"/>
        <end position="926"/>
    </location>
</feature>
<dbReference type="InterPro" id="IPR008271">
    <property type="entry name" value="Ser/Thr_kinase_AS"/>
</dbReference>
<keyword evidence="4" id="KW-0137">Centromere</keyword>
<dbReference type="SUPFAM" id="SSF56112">
    <property type="entry name" value="Protein kinase-like (PK-like)"/>
    <property type="match status" value="1"/>
</dbReference>
<gene>
    <name evidence="8" type="ORF">PNOK_0766300</name>
</gene>
<dbReference type="Gene3D" id="1.10.510.10">
    <property type="entry name" value="Transferase(Phosphotransferase) domain 1"/>
    <property type="match status" value="1"/>
</dbReference>
<feature type="compositionally biased region" description="Acidic residues" evidence="5">
    <location>
        <begin position="684"/>
        <end position="713"/>
    </location>
</feature>
<proteinExistence type="predicted"/>
<dbReference type="PROSITE" id="PS51489">
    <property type="entry name" value="BUB1_N"/>
    <property type="match status" value="1"/>
</dbReference>
<name>A0A286U8Z2_9AGAM</name>
<organism evidence="8 9">
    <name type="scientific">Pyrrhoderma noxium</name>
    <dbReference type="NCBI Taxonomy" id="2282107"/>
    <lineage>
        <taxon>Eukaryota</taxon>
        <taxon>Fungi</taxon>
        <taxon>Dikarya</taxon>
        <taxon>Basidiomycota</taxon>
        <taxon>Agaricomycotina</taxon>
        <taxon>Agaricomycetes</taxon>
        <taxon>Hymenochaetales</taxon>
        <taxon>Hymenochaetaceae</taxon>
        <taxon>Pyrrhoderma</taxon>
    </lineage>
</organism>
<sequence length="1134" mass="125488">MDPSSSKADQTIKAEHENFRKQISKEEDDPLSPYEKYIRWLMGFEVDNPRTGVSLELITILEETCRKFKDDYGYRGDLRFLKIWLTYAQRVENPDHIYVYLLKHGIGTIYAHLYEDYATSLESKNRFSEAEKTFQLGMSKVTRGDYEAKKTSPFIPPGESASNGAKLYRNPLRQIDPKGQKSKPTSSASSSAPPSKSLSSSSTQESSSNGKSTVTMSSAESDPYAYVKAAIKRTKPEPGKRAEKYRFDMSLLFKDGKEFCIEEARASSLGLLGKKWGPPPPNEPGPHQVHAQAPVDFGDDENRPATRTNFLKMNMNMTAQLANEPTVTINTKEALRDVFSMYNSPERTMKTGDMLIGTKHAPVRKLNLQMMQAKPRETLRKITELGDSEVPDSQGSSSRPQQTFRPYVDEGNRKENAVPPPAKFKIFVDENANSKPRPAPSARKGLALKEIPVVPPPQENDEEQKEASPSENAPSSSRAVFQETQPRSVFGKVFTPASEADKSRPFQSKGGILQDRPSVFRDAKPLGGGGGGLFGSRVFSRPPGGDNENSRPPAQAQAQARQQQAQQQQPAAREIFGSKPVFTTQPLPSQNQNENAGREPVFRRAGTAGASQRMAFAPVSRDRQPFAPLRQPLRLLNPEPEPLPDLSSDFEGDKEPGPVSKPVLEVKIPREEKIKGPEPKPEPEPEPEPEQEEYVDEEVVEEYDEPIQDEDDYYGSKTPHRNGGRYGGGFMTPIAERTFECTMTTRTMLNVGGQHTHTSDKGVPYQNREAAEAAKQVIQEQIEAGREEEEIVDDDDQEESSGNGDVNFEEREEQGGQGREGEDEDRESELTEQDEDNDDEMIERTGTLSLADAIEVASSFKPPNPCNPSDPHIVNTLLSLAPEAPDLYDLRSEISNRFEALQKFANKQARRGSGRSGSSKTSESGETFRIRLPDATFVITEKLGEGGFGAVYKAKATSAGSDDDDDDGSSELSDSDDSDSDSDSDSDDGAQNQFALKVVKPRNLWEYHILQKIHNTLPEMYLHSIITSHALYAYRDESFLVLDLCTQGTLLDVVNRASEAGVSQQHGGCLDELLVMFFTIELLKFLEGMHGAAFIHGDLKIDNCLLRLEDVPGGVNAWSGMYQPSGKGGGCIKG</sequence>
<dbReference type="SMART" id="SM00777">
    <property type="entry name" value="Mad3_BUB1_I"/>
    <property type="match status" value="1"/>
</dbReference>
<feature type="compositionally biased region" description="Polar residues" evidence="5">
    <location>
        <begin position="478"/>
        <end position="487"/>
    </location>
</feature>
<dbReference type="Gene3D" id="6.10.20.170">
    <property type="match status" value="1"/>
</dbReference>
<comment type="caution">
    <text evidence="8">The sequence shown here is derived from an EMBL/GenBank/DDBJ whole genome shotgun (WGS) entry which is preliminary data.</text>
</comment>
<accession>A0A286U8Z2</accession>
<dbReference type="GO" id="GO:0007094">
    <property type="term" value="P:mitotic spindle assembly checkpoint signaling"/>
    <property type="evidence" value="ECO:0007669"/>
    <property type="project" value="InterPro"/>
</dbReference>
<dbReference type="InterPro" id="IPR001245">
    <property type="entry name" value="Ser-Thr/Tyr_kinase_cat_dom"/>
</dbReference>
<feature type="compositionally biased region" description="Low complexity" evidence="5">
    <location>
        <begin position="628"/>
        <end position="649"/>
    </location>
</feature>
<evidence type="ECO:0000256" key="5">
    <source>
        <dbReference type="SAM" id="MobiDB-lite"/>
    </source>
</evidence>
<dbReference type="Pfam" id="PF08311">
    <property type="entry name" value="Mad3_BUB1_I"/>
    <property type="match status" value="1"/>
</dbReference>
<feature type="compositionally biased region" description="Low complexity" evidence="5">
    <location>
        <begin position="916"/>
        <end position="925"/>
    </location>
</feature>
<evidence type="ECO:0000256" key="4">
    <source>
        <dbReference type="ARBA" id="ARBA00023328"/>
    </source>
</evidence>
<dbReference type="GO" id="GO:0000776">
    <property type="term" value="C:kinetochore"/>
    <property type="evidence" value="ECO:0007669"/>
    <property type="project" value="UniProtKB-KW"/>
</dbReference>
<feature type="region of interest" description="Disordered" evidence="5">
    <location>
        <begin position="751"/>
        <end position="850"/>
    </location>
</feature>
<dbReference type="InterPro" id="IPR015661">
    <property type="entry name" value="Bub1/Mad3"/>
</dbReference>
<feature type="domain" description="Protein kinase" evidence="6">
    <location>
        <begin position="937"/>
        <end position="1134"/>
    </location>
</feature>
<comment type="subcellular location">
    <subcellularLocation>
        <location evidence="1">Chromosome</location>
        <location evidence="1">Centromere</location>
        <location evidence="1">Kinetochore</location>
    </subcellularLocation>
</comment>
<feature type="compositionally biased region" description="Polar residues" evidence="5">
    <location>
        <begin position="581"/>
        <end position="595"/>
    </location>
</feature>
<feature type="region of interest" description="Disordered" evidence="5">
    <location>
        <begin position="174"/>
        <end position="219"/>
    </location>
</feature>
<feature type="compositionally biased region" description="Low complexity" evidence="5">
    <location>
        <begin position="467"/>
        <end position="477"/>
    </location>
</feature>
<feature type="compositionally biased region" description="Acidic residues" evidence="5">
    <location>
        <begin position="961"/>
        <end position="988"/>
    </location>
</feature>
<evidence type="ECO:0000256" key="1">
    <source>
        <dbReference type="ARBA" id="ARBA00004629"/>
    </source>
</evidence>
<feature type="region of interest" description="Disordered" evidence="5">
    <location>
        <begin position="385"/>
        <end position="729"/>
    </location>
</feature>
<dbReference type="GO" id="GO:0051754">
    <property type="term" value="P:meiotic sister chromatid cohesion, centromeric"/>
    <property type="evidence" value="ECO:0007669"/>
    <property type="project" value="TreeGrafter"/>
</dbReference>
<keyword evidence="3" id="KW-0995">Kinetochore</keyword>
<feature type="compositionally biased region" description="Basic and acidic residues" evidence="5">
    <location>
        <begin position="407"/>
        <end position="416"/>
    </location>
</feature>
<keyword evidence="8" id="KW-0418">Kinase</keyword>
<dbReference type="PROSITE" id="PS50011">
    <property type="entry name" value="PROTEIN_KINASE_DOM"/>
    <property type="match status" value="1"/>
</dbReference>
<dbReference type="GO" id="GO:0004672">
    <property type="term" value="F:protein kinase activity"/>
    <property type="evidence" value="ECO:0007669"/>
    <property type="project" value="InterPro"/>
</dbReference>
<evidence type="ECO:0000256" key="3">
    <source>
        <dbReference type="ARBA" id="ARBA00022838"/>
    </source>
</evidence>
<feature type="compositionally biased region" description="Acidic residues" evidence="5">
    <location>
        <begin position="786"/>
        <end position="799"/>
    </location>
</feature>
<feature type="compositionally biased region" description="Polar residues" evidence="5">
    <location>
        <begin position="391"/>
        <end position="404"/>
    </location>
</feature>
<protein>
    <submittedName>
        <fullName evidence="8">Other BUB kinase</fullName>
    </submittedName>
</protein>
<dbReference type="STRING" id="2282107.A0A286U8Z2"/>
<reference evidence="8 9" key="1">
    <citation type="journal article" date="2017" name="Mol. Ecol.">
        <title>Comparative and population genomic landscape of Phellinus noxius: A hypervariable fungus causing root rot in trees.</title>
        <authorList>
            <person name="Chung C.L."/>
            <person name="Lee T.J."/>
            <person name="Akiba M."/>
            <person name="Lee H.H."/>
            <person name="Kuo T.H."/>
            <person name="Liu D."/>
            <person name="Ke H.M."/>
            <person name="Yokoi T."/>
            <person name="Roa M.B."/>
            <person name="Lu M.J."/>
            <person name="Chang Y.Y."/>
            <person name="Ann P.J."/>
            <person name="Tsai J.N."/>
            <person name="Chen C.Y."/>
            <person name="Tzean S.S."/>
            <person name="Ota Y."/>
            <person name="Hattori T."/>
            <person name="Sahashi N."/>
            <person name="Liou R.F."/>
            <person name="Kikuchi T."/>
            <person name="Tsai I.J."/>
        </authorList>
    </citation>
    <scope>NUCLEOTIDE SEQUENCE [LARGE SCALE GENOMIC DNA]</scope>
    <source>
        <strain evidence="8 9">FFPRI411160</strain>
    </source>
</reference>
<dbReference type="PROSITE" id="PS00108">
    <property type="entry name" value="PROTEIN_KINASE_ST"/>
    <property type="match status" value="1"/>
</dbReference>
<evidence type="ECO:0000259" key="7">
    <source>
        <dbReference type="PROSITE" id="PS51489"/>
    </source>
</evidence>
<dbReference type="Pfam" id="PF07714">
    <property type="entry name" value="PK_Tyr_Ser-Thr"/>
    <property type="match status" value="1"/>
</dbReference>
<dbReference type="InterPro" id="IPR011009">
    <property type="entry name" value="Kinase-like_dom_sf"/>
</dbReference>
<dbReference type="OrthoDB" id="248495at2759"/>
<feature type="region of interest" description="Disordered" evidence="5">
    <location>
        <begin position="1"/>
        <end position="27"/>
    </location>
</feature>
<dbReference type="AlphaFoldDB" id="A0A286U8Z2"/>
<evidence type="ECO:0000259" key="6">
    <source>
        <dbReference type="PROSITE" id="PS50011"/>
    </source>
</evidence>
<keyword evidence="9" id="KW-1185">Reference proteome</keyword>
<feature type="compositionally biased region" description="Basic and acidic residues" evidence="5">
    <location>
        <begin position="667"/>
        <end position="683"/>
    </location>
</feature>
<dbReference type="GO" id="GO:0005524">
    <property type="term" value="F:ATP binding"/>
    <property type="evidence" value="ECO:0007669"/>
    <property type="project" value="InterPro"/>
</dbReference>
<dbReference type="InterPro" id="IPR000719">
    <property type="entry name" value="Prot_kinase_dom"/>
</dbReference>
<dbReference type="InParanoid" id="A0A286U8Z2"/>
<dbReference type="Gene3D" id="1.25.40.430">
    <property type="match status" value="1"/>
</dbReference>
<feature type="compositionally biased region" description="Acidic residues" evidence="5">
    <location>
        <begin position="821"/>
        <end position="841"/>
    </location>
</feature>
<dbReference type="PANTHER" id="PTHR14030:SF19">
    <property type="entry name" value="MITOTIC SPINDLE CHECKPOINT PROTEIN BUBR1"/>
    <property type="match status" value="1"/>
</dbReference>
<evidence type="ECO:0000313" key="9">
    <source>
        <dbReference type="Proteomes" id="UP000217199"/>
    </source>
</evidence>
<evidence type="ECO:0000313" key="8">
    <source>
        <dbReference type="EMBL" id="PAV16043.1"/>
    </source>
</evidence>
<dbReference type="InterPro" id="IPR013212">
    <property type="entry name" value="Mad3/Bub1_I"/>
</dbReference>
<dbReference type="EMBL" id="NBII01000008">
    <property type="protein sequence ID" value="PAV16043.1"/>
    <property type="molecule type" value="Genomic_DNA"/>
</dbReference>